<dbReference type="InterPro" id="IPR041371">
    <property type="entry name" value="GH92_N"/>
</dbReference>
<dbReference type="Pfam" id="PF07971">
    <property type="entry name" value="Glyco_hydro_92"/>
    <property type="match status" value="1"/>
</dbReference>
<dbReference type="InterPro" id="IPR005887">
    <property type="entry name" value="GH92_a_mannosidase_put"/>
</dbReference>
<proteinExistence type="predicted"/>
<dbReference type="Gene3D" id="3.30.2080.10">
    <property type="entry name" value="GH92 mannosidase domain"/>
    <property type="match status" value="1"/>
</dbReference>
<feature type="signal peptide" evidence="1">
    <location>
        <begin position="1"/>
        <end position="28"/>
    </location>
</feature>
<dbReference type="PANTHER" id="PTHR12143">
    <property type="entry name" value="PEPTIDE N-GLYCANASE PNGASE -RELATED"/>
    <property type="match status" value="1"/>
</dbReference>
<dbReference type="PANTHER" id="PTHR12143:SF39">
    <property type="entry name" value="SECRETED PROTEIN"/>
    <property type="match status" value="1"/>
</dbReference>
<reference evidence="4" key="1">
    <citation type="submission" date="2023-03" db="EMBL/GenBank/DDBJ databases">
        <title>Actinoallomurus iriomotensis NBRC 103684.</title>
        <authorList>
            <person name="Ichikawa N."/>
            <person name="Sato H."/>
            <person name="Tonouchi N."/>
        </authorList>
    </citation>
    <scope>NUCLEOTIDE SEQUENCE</scope>
    <source>
        <strain evidence="4">NBRC 103684</strain>
    </source>
</reference>
<dbReference type="Gene3D" id="2.70.98.10">
    <property type="match status" value="1"/>
</dbReference>
<dbReference type="InterPro" id="IPR008928">
    <property type="entry name" value="6-hairpin_glycosidase_sf"/>
</dbReference>
<organism evidence="4 5">
    <name type="scientific">Actinoallomurus iriomotensis</name>
    <dbReference type="NCBI Taxonomy" id="478107"/>
    <lineage>
        <taxon>Bacteria</taxon>
        <taxon>Bacillati</taxon>
        <taxon>Actinomycetota</taxon>
        <taxon>Actinomycetes</taxon>
        <taxon>Streptosporangiales</taxon>
        <taxon>Thermomonosporaceae</taxon>
        <taxon>Actinoallomurus</taxon>
    </lineage>
</organism>
<evidence type="ECO:0000313" key="5">
    <source>
        <dbReference type="Proteomes" id="UP001165074"/>
    </source>
</evidence>
<feature type="domain" description="Glycosyl hydrolase family 92" evidence="2">
    <location>
        <begin position="315"/>
        <end position="772"/>
    </location>
</feature>
<dbReference type="Gene3D" id="1.20.1050.60">
    <property type="entry name" value="alpha-1,2-mannosidase"/>
    <property type="match status" value="1"/>
</dbReference>
<gene>
    <name evidence="4" type="ORF">Airi02_002550</name>
</gene>
<keyword evidence="1" id="KW-0732">Signal</keyword>
<feature type="chain" id="PRO_5040879197" evidence="1">
    <location>
        <begin position="29"/>
        <end position="1086"/>
    </location>
</feature>
<dbReference type="GO" id="GO:0005829">
    <property type="term" value="C:cytosol"/>
    <property type="evidence" value="ECO:0007669"/>
    <property type="project" value="TreeGrafter"/>
</dbReference>
<dbReference type="GO" id="GO:0005975">
    <property type="term" value="P:carbohydrate metabolic process"/>
    <property type="evidence" value="ECO:0007669"/>
    <property type="project" value="InterPro"/>
</dbReference>
<dbReference type="EMBL" id="BSTK01000001">
    <property type="protein sequence ID" value="GLY82323.1"/>
    <property type="molecule type" value="Genomic_DNA"/>
</dbReference>
<dbReference type="GO" id="GO:0000224">
    <property type="term" value="F:peptide-N4-(N-acetyl-beta-glucosaminyl)asparagine amidase activity"/>
    <property type="evidence" value="ECO:0007669"/>
    <property type="project" value="TreeGrafter"/>
</dbReference>
<dbReference type="RefSeq" id="WP_285565975.1">
    <property type="nucleotide sequence ID" value="NZ_BSTK01000001.1"/>
</dbReference>
<dbReference type="GO" id="GO:0006516">
    <property type="term" value="P:glycoprotein catabolic process"/>
    <property type="evidence" value="ECO:0007669"/>
    <property type="project" value="TreeGrafter"/>
</dbReference>
<feature type="domain" description="Glycosyl hydrolase family 92 N-terminal" evidence="3">
    <location>
        <begin position="88"/>
        <end position="309"/>
    </location>
</feature>
<evidence type="ECO:0000313" key="4">
    <source>
        <dbReference type="EMBL" id="GLY82323.1"/>
    </source>
</evidence>
<protein>
    <submittedName>
        <fullName evidence="4">Alpha-1,2-mannosidase</fullName>
    </submittedName>
</protein>
<evidence type="ECO:0000259" key="2">
    <source>
        <dbReference type="Pfam" id="PF07971"/>
    </source>
</evidence>
<dbReference type="Gene3D" id="1.20.1610.10">
    <property type="entry name" value="alpha-1,2-mannosidases domains"/>
    <property type="match status" value="1"/>
</dbReference>
<dbReference type="NCBIfam" id="TIGR01180">
    <property type="entry name" value="aman2_put"/>
    <property type="match status" value="1"/>
</dbReference>
<dbReference type="InterPro" id="IPR012939">
    <property type="entry name" value="Glyco_hydro_92"/>
</dbReference>
<dbReference type="SUPFAM" id="SSF48208">
    <property type="entry name" value="Six-hairpin glycosidases"/>
    <property type="match status" value="1"/>
</dbReference>
<dbReference type="Pfam" id="PF17678">
    <property type="entry name" value="Glyco_hydro_92N"/>
    <property type="match status" value="1"/>
</dbReference>
<dbReference type="AlphaFoldDB" id="A0A9W6RV80"/>
<dbReference type="GO" id="GO:0030246">
    <property type="term" value="F:carbohydrate binding"/>
    <property type="evidence" value="ECO:0007669"/>
    <property type="project" value="InterPro"/>
</dbReference>
<comment type="caution">
    <text evidence="4">The sequence shown here is derived from an EMBL/GenBank/DDBJ whole genome shotgun (WGS) entry which is preliminary data.</text>
</comment>
<dbReference type="InterPro" id="IPR014718">
    <property type="entry name" value="GH-type_carb-bd"/>
</dbReference>
<accession>A0A9W6RV80</accession>
<name>A0A9W6RV80_9ACTN</name>
<dbReference type="InterPro" id="IPR050883">
    <property type="entry name" value="PNGase"/>
</dbReference>
<sequence length="1086" mass="112833">MRRPAARLATAVALATAVVLGSGLPAMAQGPKPSPSTESQLRNARTVTCAKAADGRLIDCPKPLAAKALPKAAKDTSTLASVSDPATLVDTRTWTTGGGNTFPGADVPYGMIQWSPDTMPHRNAGGGYNYGDEELTGYSLTHVSGPGCGAAQDVPILPITGDLPSGDPNDATTAFTNAGEVAQAGYYSAQSNLPDTITTQLTETPHSAMGRFTFPSTTQAGFLIKLMDSQNGDSASSAQIVGTNEIKGSDTSGGFCGDSHQYTVYYDIVFDHPFTTSKVITGSGSSPQAVSVGFDATKTPTVQAKVGISYVSADNANLNWRTENPGWNFDAVKKAAQKSWNSLLGRINVSGGSTATTQEFYSLLYKDFLQPNITSDVNGQFMGSDVKTHSVSGSQKQQYGMYSGWDTYHSLAQLQAMLTPKEASDQAQSQVNYYAENGIIQQWGYLHLDNWVMAGDPGTALIADYYAFGAKDFDGKTALADMLKQAYSVNDVRPGEALEEKYGYMPEDGTYGCCNPHAQVSSLLEYDNADFALSRFAASLGDSANAAKLQDRANNWANVFNTSTGMLTPRLTNGAFLSGITPSTTSHYIEGSAEEYLWDVPNDYAGLFSLLGGSSKVKPALRKFLSRPDGYGEYAQLSNEFSFGEEYALDYAGDPAGAQQAANTLRYGLYLPGPSGLPDNDDLGANSSAFVWSMLGMYPENPGSDTLVFGSPGFPHATISLPSGKTIKINAPNASPSEYYVKSMKLNGKANSKLYVPFSTLAKGATLDWTMSPTETSWGTGADNAPPSYGPTFAAIGSTNPSSLILSPGESAKTTLTVKSVASADQSVQWTATAPSGVTVSPSSGTLKVSPDGSASADLTVAAGDVDGNYPVKFTLTSAAGKILPVSLSVIVAKPGDLGPFYDNTGISDDSAPSSANYDGGGWSYSSQALTAAGLTPGASVTAGGLTYQWPDVAAGKPDNITVGGQTIPVSAPAGATKLGFLGSAYNAGTEGSSGTATITYTDGSTSTASLGFSDWTLSAGKGTPSFGNVIAGAAAYRNHTSGKDNVKTYVFAQTIPISNGKTVASVTLPSSLSQGSIGIFAITAG</sequence>
<evidence type="ECO:0000259" key="3">
    <source>
        <dbReference type="Pfam" id="PF17678"/>
    </source>
</evidence>
<evidence type="ECO:0000256" key="1">
    <source>
        <dbReference type="SAM" id="SignalP"/>
    </source>
</evidence>
<dbReference type="Proteomes" id="UP001165074">
    <property type="component" value="Unassembled WGS sequence"/>
</dbReference>
<keyword evidence="5" id="KW-1185">Reference proteome</keyword>